<evidence type="ECO:0000256" key="3">
    <source>
        <dbReference type="ARBA" id="ARBA00010042"/>
    </source>
</evidence>
<gene>
    <name evidence="10" type="ORF">Naga_100041g4</name>
</gene>
<proteinExistence type="inferred from homology"/>
<keyword evidence="5" id="KW-0159">Chromosome partition</keyword>
<protein>
    <submittedName>
        <fullName evidence="10">Incenp-like protein</fullName>
    </submittedName>
</protein>
<comment type="caution">
    <text evidence="10">The sequence shown here is derived from an EMBL/GenBank/DDBJ whole genome shotgun (WGS) entry which is preliminary data.</text>
</comment>
<dbReference type="AlphaFoldDB" id="W7TK81"/>
<feature type="region of interest" description="Disordered" evidence="8">
    <location>
        <begin position="64"/>
        <end position="97"/>
    </location>
</feature>
<organism evidence="10 11">
    <name type="scientific">Nannochloropsis gaditana</name>
    <dbReference type="NCBI Taxonomy" id="72520"/>
    <lineage>
        <taxon>Eukaryota</taxon>
        <taxon>Sar</taxon>
        <taxon>Stramenopiles</taxon>
        <taxon>Ochrophyta</taxon>
        <taxon>Eustigmatophyceae</taxon>
        <taxon>Eustigmatales</taxon>
        <taxon>Monodopsidaceae</taxon>
        <taxon>Nannochloropsis</taxon>
    </lineage>
</organism>
<evidence type="ECO:0000256" key="5">
    <source>
        <dbReference type="ARBA" id="ARBA00022829"/>
    </source>
</evidence>
<dbReference type="InterPro" id="IPR005635">
    <property type="entry name" value="Inner_centromere_prot_ARK-bd"/>
</dbReference>
<feature type="region of interest" description="Disordered" evidence="8">
    <location>
        <begin position="258"/>
        <end position="280"/>
    </location>
</feature>
<keyword evidence="11" id="KW-1185">Reference proteome</keyword>
<evidence type="ECO:0000256" key="6">
    <source>
        <dbReference type="ARBA" id="ARBA00023212"/>
    </source>
</evidence>
<dbReference type="PANTHER" id="PTHR13142">
    <property type="entry name" value="INNER CENTROMERE PROTEIN"/>
    <property type="match status" value="1"/>
</dbReference>
<evidence type="ECO:0000256" key="8">
    <source>
        <dbReference type="SAM" id="MobiDB-lite"/>
    </source>
</evidence>
<keyword evidence="6" id="KW-0206">Cytoskeleton</keyword>
<evidence type="ECO:0000256" key="2">
    <source>
        <dbReference type="ARBA" id="ARBA00004186"/>
    </source>
</evidence>
<feature type="region of interest" description="Disordered" evidence="8">
    <location>
        <begin position="198"/>
        <end position="231"/>
    </location>
</feature>
<keyword evidence="4" id="KW-0963">Cytoplasm</keyword>
<dbReference type="GO" id="GO:0007059">
    <property type="term" value="P:chromosome segregation"/>
    <property type="evidence" value="ECO:0007669"/>
    <property type="project" value="UniProtKB-KW"/>
</dbReference>
<name>W7TK81_9STRA</name>
<comment type="similarity">
    <text evidence="3">Belongs to the INCENP family.</text>
</comment>
<comment type="subcellular location">
    <subcellularLocation>
        <location evidence="2">Cytoplasm</location>
        <location evidence="2">Cytoskeleton</location>
        <location evidence="2">Spindle</location>
    </subcellularLocation>
    <subcellularLocation>
        <location evidence="1">Nucleus</location>
    </subcellularLocation>
</comment>
<dbReference type="GO" id="GO:0005634">
    <property type="term" value="C:nucleus"/>
    <property type="evidence" value="ECO:0007669"/>
    <property type="project" value="UniProtKB-SubCell"/>
</dbReference>
<evidence type="ECO:0000256" key="7">
    <source>
        <dbReference type="ARBA" id="ARBA00023242"/>
    </source>
</evidence>
<keyword evidence="7" id="KW-0539">Nucleus</keyword>
<dbReference type="EMBL" id="AZIL01002630">
    <property type="protein sequence ID" value="EWM21134.1"/>
    <property type="molecule type" value="Genomic_DNA"/>
</dbReference>
<feature type="compositionally biased region" description="Gly residues" evidence="8">
    <location>
        <begin position="264"/>
        <end position="273"/>
    </location>
</feature>
<evidence type="ECO:0000256" key="1">
    <source>
        <dbReference type="ARBA" id="ARBA00004123"/>
    </source>
</evidence>
<dbReference type="GO" id="GO:0005819">
    <property type="term" value="C:spindle"/>
    <property type="evidence" value="ECO:0007669"/>
    <property type="project" value="UniProtKB-SubCell"/>
</dbReference>
<evidence type="ECO:0000259" key="9">
    <source>
        <dbReference type="Pfam" id="PF03941"/>
    </source>
</evidence>
<feature type="region of interest" description="Disordered" evidence="8">
    <location>
        <begin position="294"/>
        <end position="323"/>
    </location>
</feature>
<dbReference type="OrthoDB" id="6123at2759"/>
<feature type="region of interest" description="Disordered" evidence="8">
    <location>
        <begin position="388"/>
        <end position="440"/>
    </location>
</feature>
<dbReference type="Pfam" id="PF03941">
    <property type="entry name" value="INCENP_ARK-bind"/>
    <property type="match status" value="1"/>
</dbReference>
<feature type="compositionally biased region" description="Polar residues" evidence="8">
    <location>
        <begin position="76"/>
        <end position="93"/>
    </location>
</feature>
<evidence type="ECO:0000313" key="11">
    <source>
        <dbReference type="Proteomes" id="UP000019335"/>
    </source>
</evidence>
<feature type="compositionally biased region" description="Basic and acidic residues" evidence="8">
    <location>
        <begin position="308"/>
        <end position="317"/>
    </location>
</feature>
<evidence type="ECO:0000313" key="10">
    <source>
        <dbReference type="EMBL" id="EWM21134.1"/>
    </source>
</evidence>
<dbReference type="Gene3D" id="6.10.250.2990">
    <property type="match status" value="1"/>
</dbReference>
<reference evidence="10 11" key="1">
    <citation type="journal article" date="2014" name="Mol. Plant">
        <title>Chromosome Scale Genome Assembly and Transcriptome Profiling of Nannochloropsis gaditana in Nitrogen Depletion.</title>
        <authorList>
            <person name="Corteggiani Carpinelli E."/>
            <person name="Telatin A."/>
            <person name="Vitulo N."/>
            <person name="Forcato C."/>
            <person name="D'Angelo M."/>
            <person name="Schiavon R."/>
            <person name="Vezzi A."/>
            <person name="Giacometti G.M."/>
            <person name="Morosinotto T."/>
            <person name="Valle G."/>
        </authorList>
    </citation>
    <scope>NUCLEOTIDE SEQUENCE [LARGE SCALE GENOMIC DNA]</scope>
    <source>
        <strain evidence="10 11">B-31</strain>
    </source>
</reference>
<dbReference type="Proteomes" id="UP000019335">
    <property type="component" value="Unassembled WGS sequence"/>
</dbReference>
<accession>W7TK81</accession>
<sequence>MMTNGHASLPATPASPFKEGRALWSITGKLEGRTSEGKEALDSLHDNAMEYMRSCFNTAKRRLTEDSSLCERSPQRKGTTAPENTPTSATGSDWSIKKQRRSVAEAEQMALVKAKVALFESYRSATTHKHSSPSTIVSDPVSAIAITPKKSIRLTPSKSASDSPSTTSYHAVFPGLNLGETMTLASTSARSFQISVSRIPEEAEDEGAGEETSREGRGAAGATFNAGKPFRGALRESPTLRQSLQPSLGLPAHHAPKTLEAARGGPGPGGAGGRTTPDQPLTAHHITRAMKGLQLTEIPESSSIEPGKGSDKGKLGEGGEGGGLIETGPAPIIECNGSGVHPLEGTRPASHCSSGAGGVGGFLGIVQKTLGLSWQCAALPPTHTSAINTMASSTSSPLEPLPPLDPADTYPMSDSDEEGRPLGEDVVGSDEEAWDRRRRSAKKIPDWARGTTLAAALDRQFTTDPATWVDPDTIFPEVPPTCNLEEIFKVRKKRYYKRTSSGMWEKDGLTPVERMTYRRAMACERKGEEVSVNGGNSSRVGVSNISIVGKKE</sequence>
<dbReference type="PANTHER" id="PTHR13142:SF1">
    <property type="entry name" value="INNER CENTROMERE PROTEIN"/>
    <property type="match status" value="1"/>
</dbReference>
<evidence type="ECO:0000256" key="4">
    <source>
        <dbReference type="ARBA" id="ARBA00022490"/>
    </source>
</evidence>
<feature type="domain" description="Inner centromere protein ARK-binding" evidence="9">
    <location>
        <begin position="429"/>
        <end position="488"/>
    </location>
</feature>